<keyword evidence="2" id="KW-0812">Transmembrane</keyword>
<dbReference type="OrthoDB" id="5597503at2759"/>
<dbReference type="EMBL" id="JABAYA010000248">
    <property type="protein sequence ID" value="KAF7721611.1"/>
    <property type="molecule type" value="Genomic_DNA"/>
</dbReference>
<feature type="transmembrane region" description="Helical" evidence="2">
    <location>
        <begin position="26"/>
        <end position="48"/>
    </location>
</feature>
<protein>
    <submittedName>
        <fullName evidence="3">Uncharacterized protein</fullName>
    </submittedName>
</protein>
<evidence type="ECO:0000313" key="3">
    <source>
        <dbReference type="EMBL" id="KAF7721611.1"/>
    </source>
</evidence>
<reference evidence="3" key="1">
    <citation type="submission" date="2020-01" db="EMBL/GenBank/DDBJ databases">
        <title>Genome Sequencing of Three Apophysomyces-Like Fungal Strains Confirms a Novel Fungal Genus in the Mucoromycota with divergent Burkholderia-like Endosymbiotic Bacteria.</title>
        <authorList>
            <person name="Stajich J.E."/>
            <person name="Macias A.M."/>
            <person name="Carter-House D."/>
            <person name="Lovett B."/>
            <person name="Kasson L.R."/>
            <person name="Berry K."/>
            <person name="Grigoriev I."/>
            <person name="Chang Y."/>
            <person name="Spatafora J."/>
            <person name="Kasson M.T."/>
        </authorList>
    </citation>
    <scope>NUCLEOTIDE SEQUENCE</scope>
    <source>
        <strain evidence="3">NRRL A-21654</strain>
    </source>
</reference>
<feature type="region of interest" description="Disordered" evidence="1">
    <location>
        <begin position="214"/>
        <end position="269"/>
    </location>
</feature>
<keyword evidence="2" id="KW-0472">Membrane</keyword>
<organism evidence="3 4">
    <name type="scientific">Apophysomyces ossiformis</name>
    <dbReference type="NCBI Taxonomy" id="679940"/>
    <lineage>
        <taxon>Eukaryota</taxon>
        <taxon>Fungi</taxon>
        <taxon>Fungi incertae sedis</taxon>
        <taxon>Mucoromycota</taxon>
        <taxon>Mucoromycotina</taxon>
        <taxon>Mucoromycetes</taxon>
        <taxon>Mucorales</taxon>
        <taxon>Mucorineae</taxon>
        <taxon>Mucoraceae</taxon>
        <taxon>Apophysomyces</taxon>
    </lineage>
</organism>
<dbReference type="Proteomes" id="UP000605846">
    <property type="component" value="Unassembled WGS sequence"/>
</dbReference>
<evidence type="ECO:0000256" key="1">
    <source>
        <dbReference type="SAM" id="MobiDB-lite"/>
    </source>
</evidence>
<feature type="compositionally biased region" description="Basic and acidic residues" evidence="1">
    <location>
        <begin position="214"/>
        <end position="225"/>
    </location>
</feature>
<gene>
    <name evidence="3" type="ORF">EC973_004358</name>
</gene>
<evidence type="ECO:0000313" key="4">
    <source>
        <dbReference type="Proteomes" id="UP000605846"/>
    </source>
</evidence>
<feature type="compositionally biased region" description="Polar residues" evidence="1">
    <location>
        <begin position="256"/>
        <end position="269"/>
    </location>
</feature>
<feature type="transmembrane region" description="Helical" evidence="2">
    <location>
        <begin position="104"/>
        <end position="133"/>
    </location>
</feature>
<dbReference type="AlphaFoldDB" id="A0A8H7BEP3"/>
<keyword evidence="2" id="KW-1133">Transmembrane helix</keyword>
<evidence type="ECO:0000256" key="2">
    <source>
        <dbReference type="SAM" id="Phobius"/>
    </source>
</evidence>
<feature type="transmembrane region" description="Helical" evidence="2">
    <location>
        <begin position="139"/>
        <end position="159"/>
    </location>
</feature>
<sequence>MVAGTLVLLGRVQSIVAPQDRKKMRILHISLAVLRAIIGIVDVALIKLGVAADGQCLYADTLYWGPVYTLYDTVIDLYVTIMITYILVKHIRRLHTAQMRPNTTLYFAVVCSNVVRTLALTVVNFISAIFIIMEHDSEIIMLLWPVINFFFITLVGYDADVTKALRRIRQAYRRTVAVSIAESGQRPPTKTPSTPDMHRSFGLGSFECELSLMETKHDEDEKDQPSDTTKPQKPKQEYPAETGLTPPPRTHHVLSKRSSLTDILRSGTD</sequence>
<feature type="region of interest" description="Disordered" evidence="1">
    <location>
        <begin position="179"/>
        <end position="200"/>
    </location>
</feature>
<name>A0A8H7BEP3_9FUNG</name>
<comment type="caution">
    <text evidence="3">The sequence shown here is derived from an EMBL/GenBank/DDBJ whole genome shotgun (WGS) entry which is preliminary data.</text>
</comment>
<accession>A0A8H7BEP3</accession>
<proteinExistence type="predicted"/>
<keyword evidence="4" id="KW-1185">Reference proteome</keyword>
<feature type="transmembrane region" description="Helical" evidence="2">
    <location>
        <begin position="68"/>
        <end position="88"/>
    </location>
</feature>